<name>A0A066UDJ4_9PSEU</name>
<dbReference type="STRING" id="287986.DV20_10280"/>
<accession>A0A066UDJ4</accession>
<dbReference type="InterPro" id="IPR000182">
    <property type="entry name" value="GNAT_dom"/>
</dbReference>
<evidence type="ECO:0000259" key="4">
    <source>
        <dbReference type="PROSITE" id="PS51186"/>
    </source>
</evidence>
<dbReference type="Gene3D" id="3.40.630.30">
    <property type="match status" value="1"/>
</dbReference>
<dbReference type="EMBL" id="JMQI01000021">
    <property type="protein sequence ID" value="KDN22293.1"/>
    <property type="molecule type" value="Genomic_DNA"/>
</dbReference>
<dbReference type="GO" id="GO:0016747">
    <property type="term" value="F:acyltransferase activity, transferring groups other than amino-acyl groups"/>
    <property type="evidence" value="ECO:0007669"/>
    <property type="project" value="InterPro"/>
</dbReference>
<feature type="compositionally biased region" description="Basic and acidic residues" evidence="3">
    <location>
        <begin position="183"/>
        <end position="211"/>
    </location>
</feature>
<dbReference type="Proteomes" id="UP000027345">
    <property type="component" value="Unassembled WGS sequence"/>
</dbReference>
<proteinExistence type="predicted"/>
<protein>
    <submittedName>
        <fullName evidence="5">Membrane protein</fullName>
    </submittedName>
</protein>
<dbReference type="eggNOG" id="COG0456">
    <property type="taxonomic scope" value="Bacteria"/>
</dbReference>
<keyword evidence="6" id="KW-1185">Reference proteome</keyword>
<evidence type="ECO:0000313" key="6">
    <source>
        <dbReference type="Proteomes" id="UP000027345"/>
    </source>
</evidence>
<evidence type="ECO:0000256" key="2">
    <source>
        <dbReference type="ARBA" id="ARBA00023315"/>
    </source>
</evidence>
<evidence type="ECO:0000256" key="1">
    <source>
        <dbReference type="ARBA" id="ARBA00022679"/>
    </source>
</evidence>
<feature type="domain" description="N-acetyltransferase" evidence="4">
    <location>
        <begin position="18"/>
        <end position="176"/>
    </location>
</feature>
<gene>
    <name evidence="5" type="ORF">DV20_10280</name>
</gene>
<reference evidence="5 6" key="1">
    <citation type="submission" date="2014-05" db="EMBL/GenBank/DDBJ databases">
        <title>Draft genome sequence of Amycolatopsis rifamycinica DSM 46095.</title>
        <authorList>
            <person name="Lal R."/>
            <person name="Saxena A."/>
            <person name="Kumari R."/>
            <person name="Mukherjee U."/>
            <person name="Singh P."/>
            <person name="Sangwan N."/>
            <person name="Mahato N.K."/>
        </authorList>
    </citation>
    <scope>NUCLEOTIDE SEQUENCE [LARGE SCALE GENOMIC DNA]</scope>
    <source>
        <strain evidence="5 6">DSM 46095</strain>
    </source>
</reference>
<dbReference type="PANTHER" id="PTHR43877">
    <property type="entry name" value="AMINOALKYLPHOSPHONATE N-ACETYLTRANSFERASE-RELATED-RELATED"/>
    <property type="match status" value="1"/>
</dbReference>
<dbReference type="Pfam" id="PF00583">
    <property type="entry name" value="Acetyltransf_1"/>
    <property type="match status" value="1"/>
</dbReference>
<dbReference type="InterPro" id="IPR016181">
    <property type="entry name" value="Acyl_CoA_acyltransferase"/>
</dbReference>
<organism evidence="5 6">
    <name type="scientific">Amycolatopsis rifamycinica</name>
    <dbReference type="NCBI Taxonomy" id="287986"/>
    <lineage>
        <taxon>Bacteria</taxon>
        <taxon>Bacillati</taxon>
        <taxon>Actinomycetota</taxon>
        <taxon>Actinomycetes</taxon>
        <taxon>Pseudonocardiales</taxon>
        <taxon>Pseudonocardiaceae</taxon>
        <taxon>Amycolatopsis</taxon>
    </lineage>
</organism>
<feature type="region of interest" description="Disordered" evidence="3">
    <location>
        <begin position="183"/>
        <end position="231"/>
    </location>
</feature>
<dbReference type="SUPFAM" id="SSF55729">
    <property type="entry name" value="Acyl-CoA N-acyltransferases (Nat)"/>
    <property type="match status" value="1"/>
</dbReference>
<dbReference type="PROSITE" id="PS51186">
    <property type="entry name" value="GNAT"/>
    <property type="match status" value="1"/>
</dbReference>
<dbReference type="CDD" id="cd04301">
    <property type="entry name" value="NAT_SF"/>
    <property type="match status" value="1"/>
</dbReference>
<keyword evidence="2" id="KW-0012">Acyltransferase</keyword>
<comment type="caution">
    <text evidence="5">The sequence shown here is derived from an EMBL/GenBank/DDBJ whole genome shotgun (WGS) entry which is preliminary data.</text>
</comment>
<dbReference type="AlphaFoldDB" id="A0A066UDJ4"/>
<sequence>MTTVMVFFAPVWFAGIMTTVIELGPADRERVAAVVAASSPDSLRRRFMMGGPARPGDVFRRYQRFLLAGPPDGVALLASRGGTPVGLLNFVSETPGEAEIGILVADAWQRQGIGSALSRWLWASGRWRGWTVRATVQAGNPGAEALLLGQGFRPVPSYERGERDFALVVPDWVTMTDVMKEAADDQDTARADGAERRAAGADPRCRGDRHAGRGHPRRSPAGVPAALLPGR</sequence>
<evidence type="ECO:0000313" key="5">
    <source>
        <dbReference type="EMBL" id="KDN22293.1"/>
    </source>
</evidence>
<evidence type="ECO:0000256" key="3">
    <source>
        <dbReference type="SAM" id="MobiDB-lite"/>
    </source>
</evidence>
<dbReference type="InterPro" id="IPR050832">
    <property type="entry name" value="Bact_Acetyltransf"/>
</dbReference>
<keyword evidence="1" id="KW-0808">Transferase</keyword>